<reference evidence="1" key="1">
    <citation type="journal article" date="2016" name="Nat. Genet.">
        <title>A high-quality carrot genome assembly provides new insights into carotenoid accumulation and asterid genome evolution.</title>
        <authorList>
            <person name="Iorizzo M."/>
            <person name="Ellison S."/>
            <person name="Senalik D."/>
            <person name="Zeng P."/>
            <person name="Satapoomin P."/>
            <person name="Huang J."/>
            <person name="Bowman M."/>
            <person name="Iovene M."/>
            <person name="Sanseverino W."/>
            <person name="Cavagnaro P."/>
            <person name="Yildiz M."/>
            <person name="Macko-Podgorni A."/>
            <person name="Moranska E."/>
            <person name="Grzebelus E."/>
            <person name="Grzebelus D."/>
            <person name="Ashrafi H."/>
            <person name="Zheng Z."/>
            <person name="Cheng S."/>
            <person name="Spooner D."/>
            <person name="Van Deynze A."/>
            <person name="Simon P."/>
        </authorList>
    </citation>
    <scope>NUCLEOTIDE SEQUENCE</scope>
    <source>
        <tissue evidence="1">Leaf</tissue>
    </source>
</reference>
<dbReference type="Gene3D" id="1.25.10.10">
    <property type="entry name" value="Leucine-rich Repeat Variant"/>
    <property type="match status" value="2"/>
</dbReference>
<dbReference type="Proteomes" id="UP000077755">
    <property type="component" value="Chromosome 3"/>
</dbReference>
<evidence type="ECO:0000313" key="2">
    <source>
        <dbReference type="Proteomes" id="UP000077755"/>
    </source>
</evidence>
<dbReference type="InterPro" id="IPR016024">
    <property type="entry name" value="ARM-type_fold"/>
</dbReference>
<protein>
    <submittedName>
        <fullName evidence="1">Uncharacterized protein</fullName>
    </submittedName>
</protein>
<dbReference type="AlphaFoldDB" id="A0AAF0WL00"/>
<dbReference type="PANTHER" id="PTHR37743:SF1">
    <property type="entry name" value="ARM REPEAT SUPERFAMILY PROTEIN"/>
    <property type="match status" value="1"/>
</dbReference>
<name>A0AAF0WL00_DAUCS</name>
<dbReference type="PANTHER" id="PTHR37743">
    <property type="entry name" value="ARM REPEAT SUPERFAMILY PROTEIN"/>
    <property type="match status" value="1"/>
</dbReference>
<gene>
    <name evidence="1" type="ORF">DCAR_0310247</name>
</gene>
<dbReference type="EMBL" id="CP093345">
    <property type="protein sequence ID" value="WOG90999.1"/>
    <property type="molecule type" value="Genomic_DNA"/>
</dbReference>
<dbReference type="InterPro" id="IPR011989">
    <property type="entry name" value="ARM-like"/>
</dbReference>
<keyword evidence="2" id="KW-1185">Reference proteome</keyword>
<dbReference type="SUPFAM" id="SSF48371">
    <property type="entry name" value="ARM repeat"/>
    <property type="match status" value="1"/>
</dbReference>
<reference evidence="1" key="2">
    <citation type="submission" date="2022-03" db="EMBL/GenBank/DDBJ databases">
        <title>Draft title - Genomic analysis of global carrot germplasm unveils the trajectory of domestication and the origin of high carotenoid orange carrot.</title>
        <authorList>
            <person name="Iorizzo M."/>
            <person name="Ellison S."/>
            <person name="Senalik D."/>
            <person name="Macko-Podgorni A."/>
            <person name="Grzebelus D."/>
            <person name="Bostan H."/>
            <person name="Rolling W."/>
            <person name="Curaba J."/>
            <person name="Simon P."/>
        </authorList>
    </citation>
    <scope>NUCLEOTIDE SEQUENCE</scope>
    <source>
        <tissue evidence="1">Leaf</tissue>
    </source>
</reference>
<evidence type="ECO:0000313" key="1">
    <source>
        <dbReference type="EMBL" id="WOG90999.1"/>
    </source>
</evidence>
<organism evidence="1 2">
    <name type="scientific">Daucus carota subsp. sativus</name>
    <name type="common">Carrot</name>
    <dbReference type="NCBI Taxonomy" id="79200"/>
    <lineage>
        <taxon>Eukaryota</taxon>
        <taxon>Viridiplantae</taxon>
        <taxon>Streptophyta</taxon>
        <taxon>Embryophyta</taxon>
        <taxon>Tracheophyta</taxon>
        <taxon>Spermatophyta</taxon>
        <taxon>Magnoliopsida</taxon>
        <taxon>eudicotyledons</taxon>
        <taxon>Gunneridae</taxon>
        <taxon>Pentapetalae</taxon>
        <taxon>asterids</taxon>
        <taxon>campanulids</taxon>
        <taxon>Apiales</taxon>
        <taxon>Apiaceae</taxon>
        <taxon>Apioideae</taxon>
        <taxon>Scandiceae</taxon>
        <taxon>Daucinae</taxon>
        <taxon>Daucus</taxon>
        <taxon>Daucus sect. Daucus</taxon>
    </lineage>
</organism>
<accession>A0AAF0WL00</accession>
<proteinExistence type="predicted"/>
<sequence length="1093" mass="121258">MDLEESINMSIISSSSSSESNSMVAATMGRVMATLLGTRTKKLSDSISRLDYSPKNTLQAVSLEDSLWILYKYVRDSAQGEFSLDHVLVPIIEHSLKCKDIKRRNQTMILLDWLFQDSAIFESLATNFSTILLRKDDHYIALGWCILTRGLLEDDILKEKLSTSGTEKYDSLLRILSPCVKHLIILCSGSISQGGFELPTRLSVAAADCVIALTIALTRKSVLSDFSENKGKSVNRELPNKLTLGRSGASNLKNVKPASISRESSSSTEIGLLLWDLLDEVIVLVQKLSAWSRKSRYLHAKGLDRLSNWLQRTKHHYSCFRADKDQQMVKAGALLFSSCWKHCSVLLHLEDHSFSQNYKELLDHFISGIQFYADNDELKDNKDSGTETLNFFLSCLLLLLGRCNGRQFESAMSEYGLKMCGLLVSQLHSADEDVVDGAMFLIKSVLFGTNSSPAASCLPDTRHIDAIVPSLLHLLDGEDGASKAAATIIAEFCLLSSNGNCLKDVLERLAAGTFLQRKNALTVISQLVHMSFDSVDDLQDVSDHLLQCLRDDDLVISTQASKLLPLIDPLIVLPPLVHLVYSDKGVQSSACSTILTVLKNHNKRFDFHVISLCKLPCLLLWNKMMTYGSKLDTDRLLKLIPEWSKTVEDWNLLVGPFVDKMLKEPSNVTIVRFLSCISENLADAADVVFQRLISHAREVKGTLEGEDSGGLQHSLFDHLCPLLIIRLLPLRVFDDLQASSVYGELVERIMMQDYRYFNSSDTDCVASLLLNRAFDRLEYEDVRKLAAELCGRIHHHVLYPIISTQLEDAASSNDVLTIKACLFAICTSLVARGKFSIWHPALLKIREVIETVLLWPSTDGDEVSKAQHGCIDCLALMVCTELQNPKSSRTSSVDDIKVTGNATSSEKAASRIAVHTYVIHQLTCDTNEHISSAKVIVKRRMLEATLAHSFRLCMANVLISACQKISNSGKKSYAQIILPPIIKFVEARSNSEIRSACIQILFSAVYHLKSVIIPYSNDLLKVAVTSLREGSEKERMAGAKLMTALMASDDMVVQSVSPGLLEARSLLLSISSSDASSDLRLVCQRLLLCMTSS</sequence>